<evidence type="ECO:0000313" key="1">
    <source>
        <dbReference type="EMBL" id="DAD84434.1"/>
    </source>
</evidence>
<proteinExistence type="predicted"/>
<organism evidence="1">
    <name type="scientific">Podoviridae sp. ctUS21</name>
    <dbReference type="NCBI Taxonomy" id="2826557"/>
    <lineage>
        <taxon>Viruses</taxon>
        <taxon>Duplodnaviria</taxon>
        <taxon>Heunggongvirae</taxon>
        <taxon>Uroviricota</taxon>
        <taxon>Caudoviricetes</taxon>
    </lineage>
</organism>
<dbReference type="EMBL" id="BK014959">
    <property type="protein sequence ID" value="DAD84434.1"/>
    <property type="molecule type" value="Genomic_DNA"/>
</dbReference>
<protein>
    <submittedName>
        <fullName evidence="1">Uncharacterized protein</fullName>
    </submittedName>
</protein>
<accession>A0A8S5MQN0</accession>
<name>A0A8S5MQN0_9CAUD</name>
<reference evidence="1" key="1">
    <citation type="journal article" date="2021" name="Proc. Natl. Acad. Sci. U.S.A.">
        <title>A Catalog of Tens of Thousands of Viruses from Human Metagenomes Reveals Hidden Associations with Chronic Diseases.</title>
        <authorList>
            <person name="Tisza M.J."/>
            <person name="Buck C.B."/>
        </authorList>
    </citation>
    <scope>NUCLEOTIDE SEQUENCE</scope>
    <source>
        <strain evidence="1">CtUS21</strain>
    </source>
</reference>
<sequence length="88" mass="10417">MIENNVVIRFTSSLNARELLDLVFETHKAMGLSLLNQEVVWLKTSPQPNEYSLVINLVLTTRQEKVLRSLFKRREYKITWSDFDNMED</sequence>